<evidence type="ECO:0000256" key="4">
    <source>
        <dbReference type="ARBA" id="ARBA00022490"/>
    </source>
</evidence>
<reference evidence="7 8" key="1">
    <citation type="submission" date="2024-07" db="EMBL/GenBank/DDBJ databases">
        <title>Section-level genome sequencing and comparative genomics of Aspergillus sections Usti and Cavernicolus.</title>
        <authorList>
            <consortium name="Lawrence Berkeley National Laboratory"/>
            <person name="Nybo J.L."/>
            <person name="Vesth T.C."/>
            <person name="Theobald S."/>
            <person name="Frisvad J.C."/>
            <person name="Larsen T.O."/>
            <person name="Kjaerboelling I."/>
            <person name="Rothschild-Mancinelli K."/>
            <person name="Lyhne E.K."/>
            <person name="Kogle M.E."/>
            <person name="Barry K."/>
            <person name="Clum A."/>
            <person name="Na H."/>
            <person name="Ledsgaard L."/>
            <person name="Lin J."/>
            <person name="Lipzen A."/>
            <person name="Kuo A."/>
            <person name="Riley R."/>
            <person name="Mondo S."/>
            <person name="LaButti K."/>
            <person name="Haridas S."/>
            <person name="Pangalinan J."/>
            <person name="Salamov A.A."/>
            <person name="Simmons B.A."/>
            <person name="Magnuson J.K."/>
            <person name="Chen J."/>
            <person name="Drula E."/>
            <person name="Henrissat B."/>
            <person name="Wiebenga A."/>
            <person name="Lubbers R.J."/>
            <person name="Gomes A.C."/>
            <person name="Makela M.R."/>
            <person name="Stajich J."/>
            <person name="Grigoriev I.V."/>
            <person name="Mortensen U.H."/>
            <person name="De vries R.P."/>
            <person name="Baker S.E."/>
            <person name="Andersen M.R."/>
        </authorList>
    </citation>
    <scope>NUCLEOTIDE SEQUENCE [LARGE SCALE GENOMIC DNA]</scope>
    <source>
        <strain evidence="7 8">CBS 600.67</strain>
    </source>
</reference>
<keyword evidence="8" id="KW-1185">Reference proteome</keyword>
<dbReference type="Proteomes" id="UP001610335">
    <property type="component" value="Unassembled WGS sequence"/>
</dbReference>
<protein>
    <submittedName>
        <fullName evidence="7">Ribonucleotide reductase inhibitor-domain-containing protein</fullName>
    </submittedName>
</protein>
<feature type="region of interest" description="Disordered" evidence="6">
    <location>
        <begin position="149"/>
        <end position="185"/>
    </location>
</feature>
<keyword evidence="4" id="KW-0963">Cytoplasm</keyword>
<dbReference type="Pfam" id="PF08591">
    <property type="entry name" value="RNR_inhib"/>
    <property type="match status" value="1"/>
</dbReference>
<feature type="compositionally biased region" description="Polar residues" evidence="6">
    <location>
        <begin position="19"/>
        <end position="46"/>
    </location>
</feature>
<evidence type="ECO:0000256" key="5">
    <source>
        <dbReference type="ARBA" id="ARBA00023242"/>
    </source>
</evidence>
<comment type="similarity">
    <text evidence="3">Belongs to the DIF1/spd1 family.</text>
</comment>
<comment type="subcellular location">
    <subcellularLocation>
        <location evidence="2">Cytoplasm</location>
    </subcellularLocation>
    <subcellularLocation>
        <location evidence="1">Nucleus</location>
    </subcellularLocation>
</comment>
<gene>
    <name evidence="7" type="ORF">BDW59DRAFT_147880</name>
</gene>
<feature type="compositionally biased region" description="Low complexity" evidence="6">
    <location>
        <begin position="155"/>
        <end position="173"/>
    </location>
</feature>
<evidence type="ECO:0000256" key="2">
    <source>
        <dbReference type="ARBA" id="ARBA00004496"/>
    </source>
</evidence>
<dbReference type="InterPro" id="IPR013900">
    <property type="entry name" value="RNR_inhibitor"/>
</dbReference>
<evidence type="ECO:0000256" key="3">
    <source>
        <dbReference type="ARBA" id="ARBA00005459"/>
    </source>
</evidence>
<evidence type="ECO:0000256" key="6">
    <source>
        <dbReference type="SAM" id="MobiDB-lite"/>
    </source>
</evidence>
<evidence type="ECO:0000313" key="8">
    <source>
        <dbReference type="Proteomes" id="UP001610335"/>
    </source>
</evidence>
<evidence type="ECO:0000313" key="7">
    <source>
        <dbReference type="EMBL" id="KAL2824131.1"/>
    </source>
</evidence>
<sequence length="290" mass="32166">MSLTSKPTDLSKRRRFQPPITSFFPTPSDSHSALSHNHYSAATHSPTPVVPAKIQASLLSVGMRVRKSMAEGYKTDHAKVTPTITASVAEEEHKNTTTAAYATQTHSELAPFCGMGKATGYHNLTQTLPYPTPNTTHHHHNNNIVTTDDLDETFSLPPSSQESLSSTSSDSPIPLFPPQKKRTHNDFTTYEDEDQVSDLGDPTYTTTPHSWQDPLRLHPIASTLKQTQAQGRTILFPTINHQRRRFFAAAGKHKSTVATTTMDLDDFEEPVFLRKREEVDGECEVQMGGI</sequence>
<accession>A0ABR4I8Q8</accession>
<keyword evidence="5" id="KW-0539">Nucleus</keyword>
<organism evidence="7 8">
    <name type="scientific">Aspergillus cavernicola</name>
    <dbReference type="NCBI Taxonomy" id="176166"/>
    <lineage>
        <taxon>Eukaryota</taxon>
        <taxon>Fungi</taxon>
        <taxon>Dikarya</taxon>
        <taxon>Ascomycota</taxon>
        <taxon>Pezizomycotina</taxon>
        <taxon>Eurotiomycetes</taxon>
        <taxon>Eurotiomycetidae</taxon>
        <taxon>Eurotiales</taxon>
        <taxon>Aspergillaceae</taxon>
        <taxon>Aspergillus</taxon>
        <taxon>Aspergillus subgen. Nidulantes</taxon>
    </lineage>
</organism>
<dbReference type="EMBL" id="JBFXLS010000046">
    <property type="protein sequence ID" value="KAL2824131.1"/>
    <property type="molecule type" value="Genomic_DNA"/>
</dbReference>
<dbReference type="PANTHER" id="PTHR28081">
    <property type="entry name" value="DAMAGE-REGULATED IMPORT FACILITATOR 1-RELATED"/>
    <property type="match status" value="1"/>
</dbReference>
<comment type="caution">
    <text evidence="7">The sequence shown here is derived from an EMBL/GenBank/DDBJ whole genome shotgun (WGS) entry which is preliminary data.</text>
</comment>
<proteinExistence type="inferred from homology"/>
<evidence type="ECO:0000256" key="1">
    <source>
        <dbReference type="ARBA" id="ARBA00004123"/>
    </source>
</evidence>
<feature type="region of interest" description="Disordered" evidence="6">
    <location>
        <begin position="1"/>
        <end position="46"/>
    </location>
</feature>
<name>A0ABR4I8Q8_9EURO</name>
<dbReference type="PANTHER" id="PTHR28081:SF1">
    <property type="entry name" value="DAMAGE-REGULATED IMPORT FACILITATOR 1"/>
    <property type="match status" value="1"/>
</dbReference>